<name>A0A845M8S6_9RHOB</name>
<evidence type="ECO:0000313" key="1">
    <source>
        <dbReference type="EMBL" id="MZR15268.1"/>
    </source>
</evidence>
<gene>
    <name evidence="1" type="ORF">GQE99_19795</name>
</gene>
<dbReference type="Proteomes" id="UP000467322">
    <property type="component" value="Unassembled WGS sequence"/>
</dbReference>
<reference evidence="1 2" key="1">
    <citation type="submission" date="2019-12" db="EMBL/GenBank/DDBJ databases">
        <title>Maritimibacter sp. nov. sp. isolated from sea sand.</title>
        <authorList>
            <person name="Kim J."/>
            <person name="Jeong S.E."/>
            <person name="Jung H.S."/>
            <person name="Jeon C.O."/>
        </authorList>
    </citation>
    <scope>NUCLEOTIDE SEQUENCE [LARGE SCALE GENOMIC DNA]</scope>
    <source>
        <strain evidence="1 2">DP07</strain>
    </source>
</reference>
<organism evidence="1 2">
    <name type="scientific">Maritimibacter harenae</name>
    <dbReference type="NCBI Taxonomy" id="2606218"/>
    <lineage>
        <taxon>Bacteria</taxon>
        <taxon>Pseudomonadati</taxon>
        <taxon>Pseudomonadota</taxon>
        <taxon>Alphaproteobacteria</taxon>
        <taxon>Rhodobacterales</taxon>
        <taxon>Roseobacteraceae</taxon>
        <taxon>Maritimibacter</taxon>
    </lineage>
</organism>
<comment type="caution">
    <text evidence="1">The sequence shown here is derived from an EMBL/GenBank/DDBJ whole genome shotgun (WGS) entry which is preliminary data.</text>
</comment>
<sequence length="97" mass="10983">MSDDKVEVRNINSPDHITRVDRVKYEDMKQALLRVLPAEAPGLKVAEAQEALKPLLDQELFPGGAKSGWWLKCVQLDLEFKGVIARAETPPVRLYRL</sequence>
<dbReference type="RefSeq" id="WP_161353683.1">
    <property type="nucleotide sequence ID" value="NZ_WTUX01000022.1"/>
</dbReference>
<evidence type="ECO:0000313" key="2">
    <source>
        <dbReference type="Proteomes" id="UP000467322"/>
    </source>
</evidence>
<accession>A0A845M8S6</accession>
<dbReference type="AlphaFoldDB" id="A0A845M8S6"/>
<proteinExistence type="predicted"/>
<protein>
    <submittedName>
        <fullName evidence="1">Uncharacterized protein</fullName>
    </submittedName>
</protein>
<keyword evidence="2" id="KW-1185">Reference proteome</keyword>
<dbReference type="EMBL" id="WTUX01000022">
    <property type="protein sequence ID" value="MZR15268.1"/>
    <property type="molecule type" value="Genomic_DNA"/>
</dbReference>
<dbReference type="InterPro" id="IPR054233">
    <property type="entry name" value="DUF6958"/>
</dbReference>
<dbReference type="Pfam" id="PF22278">
    <property type="entry name" value="DUF6958"/>
    <property type="match status" value="1"/>
</dbReference>